<evidence type="ECO:0000313" key="3">
    <source>
        <dbReference type="EMBL" id="AKI98176.1"/>
    </source>
</evidence>
<dbReference type="STRING" id="1330330.IX53_00690"/>
<proteinExistence type="predicted"/>
<feature type="coiled-coil region" evidence="1">
    <location>
        <begin position="60"/>
        <end position="89"/>
    </location>
</feature>
<accession>A0A0G2ZDP8</accession>
<reference evidence="3 4" key="1">
    <citation type="submission" date="2015-04" db="EMBL/GenBank/DDBJ databases">
        <title>Complete Genome Sequence of Kosmotoga pacifica SLHLJ1.</title>
        <authorList>
            <person name="Jiang L.J."/>
            <person name="Shao Z.Z."/>
            <person name="Jebbar M."/>
        </authorList>
    </citation>
    <scope>NUCLEOTIDE SEQUENCE [LARGE SCALE GENOMIC DNA]</scope>
    <source>
        <strain evidence="3 4">SLHLJ1</strain>
    </source>
</reference>
<dbReference type="EMBL" id="CP011232">
    <property type="protein sequence ID" value="AKI98176.1"/>
    <property type="molecule type" value="Genomic_DNA"/>
</dbReference>
<evidence type="ECO:0000256" key="2">
    <source>
        <dbReference type="SAM" id="MobiDB-lite"/>
    </source>
</evidence>
<dbReference type="PATRIC" id="fig|1330330.3.peg.130"/>
<organism evidence="3 4">
    <name type="scientific">Kosmotoga pacifica</name>
    <dbReference type="NCBI Taxonomy" id="1330330"/>
    <lineage>
        <taxon>Bacteria</taxon>
        <taxon>Thermotogati</taxon>
        <taxon>Thermotogota</taxon>
        <taxon>Thermotogae</taxon>
        <taxon>Kosmotogales</taxon>
        <taxon>Kosmotogaceae</taxon>
        <taxon>Kosmotoga</taxon>
    </lineage>
</organism>
<protein>
    <submittedName>
        <fullName evidence="3">Uncharacterized protein</fullName>
    </submittedName>
</protein>
<name>A0A0G2ZDP8_9BACT</name>
<evidence type="ECO:0000313" key="4">
    <source>
        <dbReference type="Proteomes" id="UP000035159"/>
    </source>
</evidence>
<feature type="compositionally biased region" description="Polar residues" evidence="2">
    <location>
        <begin position="160"/>
        <end position="173"/>
    </location>
</feature>
<gene>
    <name evidence="3" type="ORF">IX53_00690</name>
</gene>
<sequence>MEAQNPEAGAEANETQEAIHDDQNPMEVLKATAEQLGVKDIHIFSEKELQSIIDQRVTQAIKTREERLRKQQEIEKMKEKGQYEQLLREERRAALEDLRAAHLQAKGLPADFAELVNLDDLLDHSLTEAKDKLLSKIDTIATKLNEIIEQKVTEKLKSMEQGTFTSPESQTPTLPKDPHEAIKQIFQQARR</sequence>
<keyword evidence="1" id="KW-0175">Coiled coil</keyword>
<keyword evidence="4" id="KW-1185">Reference proteome</keyword>
<dbReference type="KEGG" id="kpf:IX53_00690"/>
<feature type="region of interest" description="Disordered" evidence="2">
    <location>
        <begin position="1"/>
        <end position="26"/>
    </location>
</feature>
<feature type="region of interest" description="Disordered" evidence="2">
    <location>
        <begin position="158"/>
        <end position="191"/>
    </location>
</feature>
<evidence type="ECO:0000256" key="1">
    <source>
        <dbReference type="SAM" id="Coils"/>
    </source>
</evidence>
<dbReference type="Proteomes" id="UP000035159">
    <property type="component" value="Chromosome"/>
</dbReference>
<dbReference type="AlphaFoldDB" id="A0A0G2ZDP8"/>